<feature type="chain" id="PRO_5005792194" evidence="2">
    <location>
        <begin position="24"/>
        <end position="782"/>
    </location>
</feature>
<dbReference type="KEGG" id="des:DSOUD_0692"/>
<reference evidence="4 5" key="1">
    <citation type="submission" date="2015-07" db="EMBL/GenBank/DDBJ databases">
        <title>Isolation and Genomic Characterization of a Novel Halophilic Metal-Reducing Deltaproteobacterium from the Deep Subsurface.</title>
        <authorList>
            <person name="Badalamenti J.P."/>
            <person name="Summers Z.M."/>
            <person name="Gralnick J.A."/>
            <person name="Bond D.R."/>
        </authorList>
    </citation>
    <scope>NUCLEOTIDE SEQUENCE [LARGE SCALE GENOMIC DNA]</scope>
    <source>
        <strain evidence="4 5">WTL</strain>
    </source>
</reference>
<dbReference type="STRING" id="1603606.DSOUD_0692"/>
<name>A0A0M4D7J7_9BACT</name>
<dbReference type="InterPro" id="IPR054337">
    <property type="entry name" value="Mtrc-MtrF-like_dom_II/IV"/>
</dbReference>
<feature type="signal peptide" evidence="2">
    <location>
        <begin position="1"/>
        <end position="23"/>
    </location>
</feature>
<evidence type="ECO:0000313" key="4">
    <source>
        <dbReference type="EMBL" id="ALC15480.1"/>
    </source>
</evidence>
<dbReference type="InterPro" id="IPR036280">
    <property type="entry name" value="Multihaem_cyt_sf"/>
</dbReference>
<dbReference type="AlphaFoldDB" id="A0A0M4D7J7"/>
<dbReference type="OrthoDB" id="5468580at2"/>
<dbReference type="PATRIC" id="fig|1603606.3.peg.756"/>
<dbReference type="RefSeq" id="WP_053549683.1">
    <property type="nucleotide sequence ID" value="NZ_CP010802.1"/>
</dbReference>
<dbReference type="GO" id="GO:0016491">
    <property type="term" value="F:oxidoreductase activity"/>
    <property type="evidence" value="ECO:0007669"/>
    <property type="project" value="TreeGrafter"/>
</dbReference>
<protein>
    <submittedName>
        <fullName evidence="4">Putative multiheme cytochrome c</fullName>
    </submittedName>
</protein>
<dbReference type="Proteomes" id="UP000057158">
    <property type="component" value="Chromosome"/>
</dbReference>
<organism evidence="4 5">
    <name type="scientific">Desulfuromonas soudanensis</name>
    <dbReference type="NCBI Taxonomy" id="1603606"/>
    <lineage>
        <taxon>Bacteria</taxon>
        <taxon>Pseudomonadati</taxon>
        <taxon>Thermodesulfobacteriota</taxon>
        <taxon>Desulfuromonadia</taxon>
        <taxon>Desulfuromonadales</taxon>
        <taxon>Desulfuromonadaceae</taxon>
        <taxon>Desulfuromonas</taxon>
    </lineage>
</organism>
<accession>A0A0M4D7J7</accession>
<keyword evidence="5" id="KW-1185">Reference proteome</keyword>
<dbReference type="SUPFAM" id="SSF48695">
    <property type="entry name" value="Multiheme cytochromes"/>
    <property type="match status" value="1"/>
</dbReference>
<proteinExistence type="predicted"/>
<evidence type="ECO:0000313" key="5">
    <source>
        <dbReference type="Proteomes" id="UP000057158"/>
    </source>
</evidence>
<dbReference type="PANTHER" id="PTHR35038:SF6">
    <property type="entry name" value="SURFACE LOCALIZED DECAHEME CYTOCHROME C LIPOPROTEIN"/>
    <property type="match status" value="1"/>
</dbReference>
<dbReference type="PANTHER" id="PTHR35038">
    <property type="entry name" value="DISSIMILATORY SULFITE REDUCTASE SIRA"/>
    <property type="match status" value="1"/>
</dbReference>
<dbReference type="PROSITE" id="PS51257">
    <property type="entry name" value="PROKAR_LIPOPROTEIN"/>
    <property type="match status" value="1"/>
</dbReference>
<evidence type="ECO:0000259" key="3">
    <source>
        <dbReference type="Pfam" id="PF22113"/>
    </source>
</evidence>
<sequence length="782" mass="81383">MKGFTRLLVTAMLFATVGLFGCADDGSDGVAGVAGASAYEIAVANGFTGTEAEWLATANANATFPVEACGTCHADGKSVGVDVMHASSSTGDIAVSNIVIDDTTANLVVTFNVKIDGANKTGYYDFVASDYRLTDVAGAMTRLDLSTDDGITVGLVAGTNGNYTLTLPGIGSLGTPLAASRYLIRLYNQADSALASADRPAGYRAMVLFDYPVAPITDALGSTSTSCADCHGSFGNGFHYGYPSYGGKTCTVCHDATVNGSVTPVVNNYPWLGEMVHGIHSSANMPAGQFALLRKDGTPRGDIYAIAFPSYMNNCSICHETGTPLATVIAEPMSYDLCVSCHGDMTGFAHLPVAPDHSGFTTATNCLLCHDGTTVPDTAAGFHNGLTTERAGLLWDGYDASVTQGARVNHQITGVVRTGDDLAITWGATVDGVAVDPCNTTATVDAPTFNAGYSVLKAFFTGDDPANADNGATSPGQPNSTNLDFTAVTGNTACVGNEATTTITLTAAEAALTGTARVALQGKPNLFFEPASMTTGTTIQVRAKSPIYDFAAADGTAAAARRSITDTSLCLNCHVGSLYQHGGNRVDNVELCVMCHNEASSEQNVREGYGVDASEAYDGKSGQTYGFKSMLHAFHASGEATKPIVVYRTRGIYAFAPTRDMLPNWPGEGSQAIFGSDDGTGAPVMQTHNFATAHYPRNLNDCSACHTSSFSAVPDQTKAIATTVYAGAAPWDNQLDDALQGPAAAACLNCHQSAAAMSHAYKEGWFPTYFENGRQTILDAAK</sequence>
<feature type="domain" description="Outer membrane cytochrome MtrC/MtrF-like" evidence="3">
    <location>
        <begin position="225"/>
        <end position="378"/>
    </location>
</feature>
<dbReference type="Pfam" id="PF22113">
    <property type="entry name" value="Mtrc-MtrF_II-IV_dom"/>
    <property type="match status" value="2"/>
</dbReference>
<gene>
    <name evidence="4" type="ORF">DSOUD_0692</name>
</gene>
<dbReference type="Gene3D" id="1.10.1130.10">
    <property type="entry name" value="Flavocytochrome C3, Chain A"/>
    <property type="match status" value="1"/>
</dbReference>
<dbReference type="InterPro" id="IPR051829">
    <property type="entry name" value="Multiheme_Cytochr_ET"/>
</dbReference>
<evidence type="ECO:0000256" key="2">
    <source>
        <dbReference type="SAM" id="SignalP"/>
    </source>
</evidence>
<keyword evidence="1 2" id="KW-0732">Signal</keyword>
<dbReference type="EMBL" id="CP010802">
    <property type="protein sequence ID" value="ALC15480.1"/>
    <property type="molecule type" value="Genomic_DNA"/>
</dbReference>
<evidence type="ECO:0000256" key="1">
    <source>
        <dbReference type="ARBA" id="ARBA00022729"/>
    </source>
</evidence>
<feature type="domain" description="Outer membrane cytochrome MtrC/MtrF-like" evidence="3">
    <location>
        <begin position="562"/>
        <end position="764"/>
    </location>
</feature>